<name>A0ABV0WZC7_9TELE</name>
<proteinExistence type="predicted"/>
<reference evidence="1 2" key="1">
    <citation type="submission" date="2021-06" db="EMBL/GenBank/DDBJ databases">
        <authorList>
            <person name="Palmer J.M."/>
        </authorList>
    </citation>
    <scope>NUCLEOTIDE SEQUENCE [LARGE SCALE GENOMIC DNA]</scope>
    <source>
        <strain evidence="1 2">XR_2019</strain>
        <tissue evidence="1">Muscle</tissue>
    </source>
</reference>
<comment type="caution">
    <text evidence="1">The sequence shown here is derived from an EMBL/GenBank/DDBJ whole genome shotgun (WGS) entry which is preliminary data.</text>
</comment>
<evidence type="ECO:0000313" key="1">
    <source>
        <dbReference type="EMBL" id="MEQ2274394.1"/>
    </source>
</evidence>
<sequence length="101" mass="11196">MALIYNNVVSRHPTKGPTDGHCYTKNHKDRDTSLCQTDYNHWKREGVTQVAEMEGLSSTHVLSFALMNAESCTPCPYGSVILAAFSESLHGSEVSRLTCMM</sequence>
<gene>
    <name evidence="1" type="ORF">XENORESO_020235</name>
</gene>
<evidence type="ECO:0000313" key="2">
    <source>
        <dbReference type="Proteomes" id="UP001444071"/>
    </source>
</evidence>
<keyword evidence="2" id="KW-1185">Reference proteome</keyword>
<protein>
    <submittedName>
        <fullName evidence="1">Uncharacterized protein</fullName>
    </submittedName>
</protein>
<dbReference type="Proteomes" id="UP001444071">
    <property type="component" value="Unassembled WGS sequence"/>
</dbReference>
<accession>A0ABV0WZC7</accession>
<dbReference type="EMBL" id="JAHRIM010077865">
    <property type="protein sequence ID" value="MEQ2274394.1"/>
    <property type="molecule type" value="Genomic_DNA"/>
</dbReference>
<organism evidence="1 2">
    <name type="scientific">Xenotaenia resolanae</name>
    <dbReference type="NCBI Taxonomy" id="208358"/>
    <lineage>
        <taxon>Eukaryota</taxon>
        <taxon>Metazoa</taxon>
        <taxon>Chordata</taxon>
        <taxon>Craniata</taxon>
        <taxon>Vertebrata</taxon>
        <taxon>Euteleostomi</taxon>
        <taxon>Actinopterygii</taxon>
        <taxon>Neopterygii</taxon>
        <taxon>Teleostei</taxon>
        <taxon>Neoteleostei</taxon>
        <taxon>Acanthomorphata</taxon>
        <taxon>Ovalentaria</taxon>
        <taxon>Atherinomorphae</taxon>
        <taxon>Cyprinodontiformes</taxon>
        <taxon>Goodeidae</taxon>
        <taxon>Xenotaenia</taxon>
    </lineage>
</organism>